<sequence length="605" mass="68580">MRQQANAATILLQQALALHQKGQMAPAEELYKKALAKSPEHFETNYLYGMLKLHQEDWQTAAQQLGKAIELNPGHIDTYFDHATALQKLGRHEEAIRSLDRAIALKPDFAEALLQRGNSQRQTGRTQAALDSFQRALAIDADNANAWFQRGNVKHDLKQYAEARDSYRKAVELRPDFAEAWFNLGNTLKDLEQPEQALEAYDHALEIEPDFAQALTNRGYVLFLMKRSEDALESYDRASLLDDASSELWFNRGSTLEDLQRFDEAIASYQRAQQIDPDAASPHWNESLTRLLLGDFETGWQKYEWRWATEQMRDFVRRLPQPLWLGKESLQGKTILLHSEQGFGDTLQFARFVPLLAAQGARVILEVQPSLKNLMANLPGVSQVITSSDYPRPQFDLHCPLMSLPLACGVTGDEDIPRAPYLAAEPKKWGEWYRRMPQNRALRVGLVWSGNPRANNAAANRIDSLRSMPFETLAPIVELARDQGGVEFYSLQVGDNAAAQLRRHPLAAYVTDYSAELRDFSETAGLIANLDLVISVDTSVCHLAGAIGKPVWLLNRFNTCWRWQLERTDTPWYQNFTIFRQSVQGDWSDVIAQMREALSAHLAGE</sequence>
<dbReference type="Pfam" id="PF13414">
    <property type="entry name" value="TPR_11"/>
    <property type="match status" value="1"/>
</dbReference>
<dbReference type="Pfam" id="PF00515">
    <property type="entry name" value="TPR_1"/>
    <property type="match status" value="1"/>
</dbReference>
<dbReference type="EMBL" id="NJGU01000006">
    <property type="protein sequence ID" value="OWY28947.1"/>
    <property type="molecule type" value="Genomic_DNA"/>
</dbReference>
<dbReference type="InterPro" id="IPR019734">
    <property type="entry name" value="TPR_rpt"/>
</dbReference>
<comment type="caution">
    <text evidence="4">The sequence shown here is derived from an EMBL/GenBank/DDBJ whole genome shotgun (WGS) entry which is preliminary data.</text>
</comment>
<proteinExistence type="predicted"/>
<feature type="repeat" description="TPR" evidence="3">
    <location>
        <begin position="76"/>
        <end position="109"/>
    </location>
</feature>
<evidence type="ECO:0000313" key="5">
    <source>
        <dbReference type="Proteomes" id="UP000197596"/>
    </source>
</evidence>
<dbReference type="Pfam" id="PF13431">
    <property type="entry name" value="TPR_17"/>
    <property type="match status" value="1"/>
</dbReference>
<dbReference type="AlphaFoldDB" id="A0A246WTG2"/>
<protein>
    <submittedName>
        <fullName evidence="4">Glycosyltransferase</fullName>
    </submittedName>
</protein>
<dbReference type="InterPro" id="IPR011990">
    <property type="entry name" value="TPR-like_helical_dom_sf"/>
</dbReference>
<keyword evidence="4" id="KW-0808">Transferase</keyword>
<feature type="repeat" description="TPR" evidence="3">
    <location>
        <begin position="42"/>
        <end position="75"/>
    </location>
</feature>
<dbReference type="PANTHER" id="PTHR44943:SF4">
    <property type="entry name" value="TPR REPEAT-CONTAINING PROTEIN MJ0798"/>
    <property type="match status" value="1"/>
</dbReference>
<dbReference type="Pfam" id="PF13432">
    <property type="entry name" value="TPR_16"/>
    <property type="match status" value="2"/>
</dbReference>
<keyword evidence="2 3" id="KW-0802">TPR repeat</keyword>
<feature type="repeat" description="TPR" evidence="3">
    <location>
        <begin position="178"/>
        <end position="211"/>
    </location>
</feature>
<keyword evidence="1" id="KW-0677">Repeat</keyword>
<feature type="repeat" description="TPR" evidence="3">
    <location>
        <begin position="246"/>
        <end position="279"/>
    </location>
</feature>
<dbReference type="PANTHER" id="PTHR44943">
    <property type="entry name" value="CELLULOSE SYNTHASE OPERON PROTEIN C"/>
    <property type="match status" value="1"/>
</dbReference>
<feature type="repeat" description="TPR" evidence="3">
    <location>
        <begin position="8"/>
        <end position="41"/>
    </location>
</feature>
<feature type="repeat" description="TPR" evidence="3">
    <location>
        <begin position="110"/>
        <end position="143"/>
    </location>
</feature>
<dbReference type="Gene3D" id="1.25.40.10">
    <property type="entry name" value="Tetratricopeptide repeat domain"/>
    <property type="match status" value="3"/>
</dbReference>
<reference evidence="4 5" key="1">
    <citation type="submission" date="2017-06" db="EMBL/GenBank/DDBJ databases">
        <title>Herbaspirillum phytohormonus sp. nov., isolated from the root nodule of Robinia pseudoacacia in lead-zinc mine.</title>
        <authorList>
            <person name="Fan M."/>
            <person name="Lin Y."/>
        </authorList>
    </citation>
    <scope>NUCLEOTIDE SEQUENCE [LARGE SCALE GENOMIC DNA]</scope>
    <source>
        <strain evidence="4 5">HZ10</strain>
    </source>
</reference>
<dbReference type="Gene3D" id="3.40.50.2000">
    <property type="entry name" value="Glycogen Phosphorylase B"/>
    <property type="match status" value="1"/>
</dbReference>
<dbReference type="GO" id="GO:0016740">
    <property type="term" value="F:transferase activity"/>
    <property type="evidence" value="ECO:0007669"/>
    <property type="project" value="UniProtKB-KW"/>
</dbReference>
<evidence type="ECO:0000313" key="4">
    <source>
        <dbReference type="EMBL" id="OWY28947.1"/>
    </source>
</evidence>
<evidence type="ECO:0000256" key="1">
    <source>
        <dbReference type="ARBA" id="ARBA00022737"/>
    </source>
</evidence>
<dbReference type="InterPro" id="IPR051685">
    <property type="entry name" value="Ycf3/AcsC/BcsC/TPR_MFPF"/>
</dbReference>
<dbReference type="SUPFAM" id="SSF48452">
    <property type="entry name" value="TPR-like"/>
    <property type="match status" value="2"/>
</dbReference>
<feature type="repeat" description="TPR" evidence="3">
    <location>
        <begin position="212"/>
        <end position="245"/>
    </location>
</feature>
<dbReference type="PROSITE" id="PS50005">
    <property type="entry name" value="TPR"/>
    <property type="match status" value="8"/>
</dbReference>
<evidence type="ECO:0000256" key="2">
    <source>
        <dbReference type="ARBA" id="ARBA00022803"/>
    </source>
</evidence>
<dbReference type="SUPFAM" id="SSF53756">
    <property type="entry name" value="UDP-Glycosyltransferase/glycogen phosphorylase"/>
    <property type="match status" value="1"/>
</dbReference>
<feature type="repeat" description="TPR" evidence="3">
    <location>
        <begin position="144"/>
        <end position="177"/>
    </location>
</feature>
<dbReference type="PROSITE" id="PS50293">
    <property type="entry name" value="TPR_REGION"/>
    <property type="match status" value="4"/>
</dbReference>
<gene>
    <name evidence="4" type="ORF">CEJ42_13360</name>
</gene>
<evidence type="ECO:0000256" key="3">
    <source>
        <dbReference type="PROSITE-ProRule" id="PRU00339"/>
    </source>
</evidence>
<dbReference type="Proteomes" id="UP000197596">
    <property type="component" value="Unassembled WGS sequence"/>
</dbReference>
<dbReference type="RefSeq" id="WP_088751392.1">
    <property type="nucleotide sequence ID" value="NZ_NJGU01000006.1"/>
</dbReference>
<name>A0A246WTG2_9BURK</name>
<dbReference type="SMART" id="SM00028">
    <property type="entry name" value="TPR"/>
    <property type="match status" value="8"/>
</dbReference>
<organism evidence="4 5">
    <name type="scientific">Herbaspirillum robiniae</name>
    <dbReference type="NCBI Taxonomy" id="2014887"/>
    <lineage>
        <taxon>Bacteria</taxon>
        <taxon>Pseudomonadati</taxon>
        <taxon>Pseudomonadota</taxon>
        <taxon>Betaproteobacteria</taxon>
        <taxon>Burkholderiales</taxon>
        <taxon>Oxalobacteraceae</taxon>
        <taxon>Herbaspirillum</taxon>
    </lineage>
</organism>
<accession>A0A246WTG2</accession>